<dbReference type="EMBL" id="CP115611">
    <property type="protein sequence ID" value="WBW71377.1"/>
    <property type="molecule type" value="Genomic_DNA"/>
</dbReference>
<sequence>MESRLMPDRRSRFKGKAVFKADELRRQREEQQVEIRKQKREESLNKRRNLNSVLQNDPSENMENEPVRGYMEGQMDDEFPKLTADVMSNNIELQLNAVTKFRKFLSKETNPPIDRVIRCGVVDRFVQFLESEHNLLQFEAAWALTNIASGTTDQTRVVVNSGAVPRFIHLLSSPEKDVREQVVWALGNIAGDSSACRDYVLSCGCLEPLIYIIETSTADLSMLRNATWTLSNLCRGKNPPPNWSTISVGLPTLAKLLYSDDVEVVVDACWAISYLSDGPNEKIGAIIDVGCAHRLVDLLNSSSPNIQTPALRSVGNIVTGTDAQTQIIIESGALNAFPNLLCHHKENIRKETCWTISNITAGNIQQIQAVIESNLIQPLVHLLKNADYKTKKEACWAISNATSGGLGQPEQIRYLVKQGVIKPLCDMLEGSDNKIVQVALDAIENILKVGEMDRTMDVQNINLYAVYIEEAGGMDKIYELQTSGNNDIYLKAYNIIEKYFSDEDGVEDLAPETNGNTFSFSGGPAANEEFHFDSQDMAM</sequence>
<dbReference type="GO" id="GO:0034399">
    <property type="term" value="C:nuclear periphery"/>
    <property type="evidence" value="ECO:0007669"/>
    <property type="project" value="UniProtKB-ARBA"/>
</dbReference>
<dbReference type="Proteomes" id="UP001212411">
    <property type="component" value="Chromosome 1"/>
</dbReference>
<dbReference type="SUPFAM" id="SSF48371">
    <property type="entry name" value="ARM repeat"/>
    <property type="match status" value="1"/>
</dbReference>
<evidence type="ECO:0000256" key="2">
    <source>
        <dbReference type="ARBA" id="ARBA00022448"/>
    </source>
</evidence>
<dbReference type="Pfam" id="PF16186">
    <property type="entry name" value="Arm_3"/>
    <property type="match status" value="1"/>
</dbReference>
<dbReference type="PIRSF" id="PIRSF005673">
    <property type="entry name" value="Importin_alpha"/>
    <property type="match status" value="1"/>
</dbReference>
<comment type="subunit">
    <text evidence="5">Interacts with pap1.</text>
</comment>
<keyword evidence="2 6" id="KW-0813">Transport</keyword>
<feature type="domain" description="IBB" evidence="9">
    <location>
        <begin position="1"/>
        <end position="57"/>
    </location>
</feature>
<evidence type="ECO:0000256" key="5">
    <source>
        <dbReference type="ARBA" id="ARBA00064973"/>
    </source>
</evidence>
<feature type="repeat" description="ARM" evidence="7">
    <location>
        <begin position="162"/>
        <end position="204"/>
    </location>
</feature>
<dbReference type="InterPro" id="IPR011989">
    <property type="entry name" value="ARM-like"/>
</dbReference>
<reference evidence="10 11" key="1">
    <citation type="journal article" date="2023" name="G3 (Bethesda)">
        <title>A high-quality reference genome for the fission yeast Schizosaccharomyces osmophilus.</title>
        <authorList>
            <person name="Jia G.S."/>
            <person name="Zhang W.C."/>
            <person name="Liang Y."/>
            <person name="Liu X.H."/>
            <person name="Rhind N."/>
            <person name="Pidoux A."/>
            <person name="Brysch-Herzberg M."/>
            <person name="Du L.L."/>
        </authorList>
    </citation>
    <scope>NUCLEOTIDE SEQUENCE [LARGE SCALE GENOMIC DNA]</scope>
    <source>
        <strain evidence="10 11">CBS 15793</strain>
    </source>
</reference>
<protein>
    <recommendedName>
        <fullName evidence="6">Importin subunit alpha</fullName>
    </recommendedName>
</protein>
<dbReference type="InterPro" id="IPR036975">
    <property type="entry name" value="Importin-a_IBB_sf"/>
</dbReference>
<dbReference type="PANTHER" id="PTHR23316">
    <property type="entry name" value="IMPORTIN ALPHA"/>
    <property type="match status" value="1"/>
</dbReference>
<dbReference type="GeneID" id="80874013"/>
<evidence type="ECO:0000256" key="4">
    <source>
        <dbReference type="ARBA" id="ARBA00022927"/>
    </source>
</evidence>
<dbReference type="GO" id="GO:0005737">
    <property type="term" value="C:cytoplasm"/>
    <property type="evidence" value="ECO:0007669"/>
    <property type="project" value="InterPro"/>
</dbReference>
<evidence type="ECO:0000313" key="10">
    <source>
        <dbReference type="EMBL" id="WBW71377.1"/>
    </source>
</evidence>
<evidence type="ECO:0000259" key="9">
    <source>
        <dbReference type="PROSITE" id="PS51214"/>
    </source>
</evidence>
<keyword evidence="10" id="KW-0675">Receptor</keyword>
<dbReference type="InterPro" id="IPR002652">
    <property type="entry name" value="Importin-a_IBB"/>
</dbReference>
<name>A0AAE9W7L9_9SCHI</name>
<dbReference type="GO" id="GO:0005654">
    <property type="term" value="C:nucleoplasm"/>
    <property type="evidence" value="ECO:0007669"/>
    <property type="project" value="UniProtKB-ARBA"/>
</dbReference>
<evidence type="ECO:0000256" key="6">
    <source>
        <dbReference type="PIRNR" id="PIRNR005673"/>
    </source>
</evidence>
<evidence type="ECO:0000256" key="3">
    <source>
        <dbReference type="ARBA" id="ARBA00022737"/>
    </source>
</evidence>
<keyword evidence="11" id="KW-1185">Reference proteome</keyword>
<evidence type="ECO:0000256" key="7">
    <source>
        <dbReference type="PROSITE-ProRule" id="PRU00259"/>
    </source>
</evidence>
<feature type="compositionally biased region" description="Polar residues" evidence="8">
    <location>
        <begin position="50"/>
        <end position="61"/>
    </location>
</feature>
<dbReference type="Gene3D" id="1.25.10.10">
    <property type="entry name" value="Leucine-rich Repeat Variant"/>
    <property type="match status" value="1"/>
</dbReference>
<evidence type="ECO:0000256" key="1">
    <source>
        <dbReference type="ARBA" id="ARBA00010394"/>
    </source>
</evidence>
<dbReference type="InterPro" id="IPR000225">
    <property type="entry name" value="Armadillo"/>
</dbReference>
<accession>A0AAE9W7L9</accession>
<dbReference type="InterPro" id="IPR024931">
    <property type="entry name" value="Importin_alpha"/>
</dbReference>
<gene>
    <name evidence="10" type="primary">imp1</name>
    <name evidence="10" type="ORF">SOMG_00530</name>
</gene>
<dbReference type="RefSeq" id="XP_056035620.1">
    <property type="nucleotide sequence ID" value="XM_056179324.1"/>
</dbReference>
<dbReference type="GO" id="GO:0006606">
    <property type="term" value="P:protein import into nucleus"/>
    <property type="evidence" value="ECO:0007669"/>
    <property type="project" value="InterPro"/>
</dbReference>
<organism evidence="10 11">
    <name type="scientific">Schizosaccharomyces osmophilus</name>
    <dbReference type="NCBI Taxonomy" id="2545709"/>
    <lineage>
        <taxon>Eukaryota</taxon>
        <taxon>Fungi</taxon>
        <taxon>Dikarya</taxon>
        <taxon>Ascomycota</taxon>
        <taxon>Taphrinomycotina</taxon>
        <taxon>Schizosaccharomycetes</taxon>
        <taxon>Schizosaccharomycetales</taxon>
        <taxon>Schizosaccharomycetaceae</taxon>
        <taxon>Schizosaccharomyces</taxon>
    </lineage>
</organism>
<dbReference type="InterPro" id="IPR032413">
    <property type="entry name" value="Arm_3"/>
</dbReference>
<dbReference type="FunFam" id="1.25.10.10:FF:000021">
    <property type="entry name" value="Importin subunit alpha"/>
    <property type="match status" value="1"/>
</dbReference>
<proteinExistence type="inferred from homology"/>
<dbReference type="SMART" id="SM00185">
    <property type="entry name" value="ARM"/>
    <property type="match status" value="8"/>
</dbReference>
<feature type="repeat" description="ARM" evidence="7">
    <location>
        <begin position="120"/>
        <end position="162"/>
    </location>
</feature>
<dbReference type="KEGG" id="som:SOMG_00530"/>
<dbReference type="InterPro" id="IPR016024">
    <property type="entry name" value="ARM-type_fold"/>
</dbReference>
<comment type="similarity">
    <text evidence="1 6">Belongs to the importin alpha family.</text>
</comment>
<dbReference type="PROSITE" id="PS51214">
    <property type="entry name" value="IBB"/>
    <property type="match status" value="1"/>
</dbReference>
<evidence type="ECO:0000313" key="11">
    <source>
        <dbReference type="Proteomes" id="UP001212411"/>
    </source>
</evidence>
<keyword evidence="3" id="KW-0677">Repeat</keyword>
<feature type="repeat" description="ARM" evidence="7">
    <location>
        <begin position="290"/>
        <end position="332"/>
    </location>
</feature>
<dbReference type="Pfam" id="PF01749">
    <property type="entry name" value="IBB"/>
    <property type="match status" value="1"/>
</dbReference>
<feature type="region of interest" description="Disordered" evidence="8">
    <location>
        <begin position="24"/>
        <end position="64"/>
    </location>
</feature>
<feature type="compositionally biased region" description="Basic and acidic residues" evidence="8">
    <location>
        <begin position="24"/>
        <end position="45"/>
    </location>
</feature>
<keyword evidence="4 6" id="KW-0653">Protein transport</keyword>
<dbReference type="PROSITE" id="PS50176">
    <property type="entry name" value="ARM_REPEAT"/>
    <property type="match status" value="4"/>
</dbReference>
<dbReference type="Pfam" id="PF00514">
    <property type="entry name" value="Arm"/>
    <property type="match status" value="8"/>
</dbReference>
<evidence type="ECO:0000256" key="8">
    <source>
        <dbReference type="SAM" id="MobiDB-lite"/>
    </source>
</evidence>
<dbReference type="Gene3D" id="1.20.5.690">
    <property type="entry name" value="Importin-alpha, importin-beta-binding domain"/>
    <property type="match status" value="1"/>
</dbReference>
<feature type="repeat" description="ARM" evidence="7">
    <location>
        <begin position="204"/>
        <end position="233"/>
    </location>
</feature>
<dbReference type="GO" id="GO:0005635">
    <property type="term" value="C:nuclear envelope"/>
    <property type="evidence" value="ECO:0007669"/>
    <property type="project" value="UniProtKB-ARBA"/>
</dbReference>
<dbReference type="AlphaFoldDB" id="A0AAE9W7L9"/>
<dbReference type="GO" id="GO:0061608">
    <property type="term" value="F:nuclear import signal receptor activity"/>
    <property type="evidence" value="ECO:0007669"/>
    <property type="project" value="InterPro"/>
</dbReference>